<reference evidence="3 4" key="1">
    <citation type="submission" date="2017-02" db="EMBL/GenBank/DDBJ databases">
        <authorList>
            <person name="Peterson S.W."/>
        </authorList>
    </citation>
    <scope>NUCLEOTIDE SEQUENCE [LARGE SCALE GENOMIC DNA]</scope>
    <source>
        <strain evidence="3 4">DSM 22335</strain>
    </source>
</reference>
<name>A0A1T4PB67_9BACT</name>
<gene>
    <name evidence="3" type="ORF">SAMN04488132_105219</name>
</gene>
<dbReference type="RefSeq" id="WP_078831538.1">
    <property type="nucleotide sequence ID" value="NZ_FUWH01000005.1"/>
</dbReference>
<feature type="signal peptide" evidence="1">
    <location>
        <begin position="1"/>
        <end position="19"/>
    </location>
</feature>
<keyword evidence="1" id="KW-0732">Signal</keyword>
<evidence type="ECO:0000313" key="3">
    <source>
        <dbReference type="EMBL" id="SJZ88068.1"/>
    </source>
</evidence>
<dbReference type="Pfam" id="PF19780">
    <property type="entry name" value="DUF6265"/>
    <property type="match status" value="1"/>
</dbReference>
<feature type="domain" description="DUF6265" evidence="2">
    <location>
        <begin position="30"/>
        <end position="143"/>
    </location>
</feature>
<dbReference type="AlphaFoldDB" id="A0A1T4PB67"/>
<proteinExistence type="predicted"/>
<dbReference type="OrthoDB" id="7567258at2"/>
<sequence>MKFKTILLVVLVSALKSNAQELTASLKDLSFMTGNWFQKHEWGDMEEYWSAPMGDCMTSTFRCVKDGKAVFYEFMIIEQTGKIPVMKLRHFNPGSIGWEDKEHPQSFPLVQLVQNKAVFAAADGSLRLSYVRSATDKLDITLEEKDKKGKLNTTVFNLTRR</sequence>
<evidence type="ECO:0000259" key="2">
    <source>
        <dbReference type="Pfam" id="PF19780"/>
    </source>
</evidence>
<dbReference type="InterPro" id="IPR046232">
    <property type="entry name" value="DUF6265"/>
</dbReference>
<dbReference type="EMBL" id="FUWH01000005">
    <property type="protein sequence ID" value="SJZ88068.1"/>
    <property type="molecule type" value="Genomic_DNA"/>
</dbReference>
<accession>A0A1T4PB67</accession>
<evidence type="ECO:0000256" key="1">
    <source>
        <dbReference type="SAM" id="SignalP"/>
    </source>
</evidence>
<protein>
    <recommendedName>
        <fullName evidence="2">DUF6265 domain-containing protein</fullName>
    </recommendedName>
</protein>
<organism evidence="3 4">
    <name type="scientific">Sediminibacterium ginsengisoli</name>
    <dbReference type="NCBI Taxonomy" id="413434"/>
    <lineage>
        <taxon>Bacteria</taxon>
        <taxon>Pseudomonadati</taxon>
        <taxon>Bacteroidota</taxon>
        <taxon>Chitinophagia</taxon>
        <taxon>Chitinophagales</taxon>
        <taxon>Chitinophagaceae</taxon>
        <taxon>Sediminibacterium</taxon>
    </lineage>
</organism>
<dbReference type="STRING" id="413434.SAMN04488132_105219"/>
<evidence type="ECO:0000313" key="4">
    <source>
        <dbReference type="Proteomes" id="UP000190888"/>
    </source>
</evidence>
<dbReference type="Proteomes" id="UP000190888">
    <property type="component" value="Unassembled WGS sequence"/>
</dbReference>
<feature type="chain" id="PRO_5012301207" description="DUF6265 domain-containing protein" evidence="1">
    <location>
        <begin position="20"/>
        <end position="161"/>
    </location>
</feature>
<keyword evidence="4" id="KW-1185">Reference proteome</keyword>